<dbReference type="InterPro" id="IPR025770">
    <property type="entry name" value="PPMT_MeTrfase"/>
</dbReference>
<dbReference type="PANTHER" id="PTHR12714:SF9">
    <property type="entry name" value="PROTEIN-S-ISOPRENYLCYSTEINE O-METHYLTRANSFERASE"/>
    <property type="match status" value="1"/>
</dbReference>
<evidence type="ECO:0000256" key="6">
    <source>
        <dbReference type="ARBA" id="ARBA00022679"/>
    </source>
</evidence>
<evidence type="ECO:0000313" key="14">
    <source>
        <dbReference type="EnsemblMetazoa" id="XP_038075496.1"/>
    </source>
</evidence>
<dbReference type="RefSeq" id="XP_038075496.1">
    <property type="nucleotide sequence ID" value="XM_038219568.1"/>
</dbReference>
<dbReference type="GO" id="GO:0004671">
    <property type="term" value="F:protein C-terminal S-isoprenylcysteine carboxyl O-methyltransferase activity"/>
    <property type="evidence" value="ECO:0007669"/>
    <property type="project" value="UniProtKB-EC"/>
</dbReference>
<comment type="catalytic activity">
    <reaction evidence="1 13">
        <text>[protein]-C-terminal S-[(2E,6E)-farnesyl]-L-cysteine + S-adenosyl-L-methionine = [protein]-C-terminal S-[(2E,6E)-farnesyl]-L-cysteine methyl ester + S-adenosyl-L-homocysteine</text>
        <dbReference type="Rhea" id="RHEA:21672"/>
        <dbReference type="Rhea" id="RHEA-COMP:12125"/>
        <dbReference type="Rhea" id="RHEA-COMP:12126"/>
        <dbReference type="ChEBI" id="CHEBI:57856"/>
        <dbReference type="ChEBI" id="CHEBI:59789"/>
        <dbReference type="ChEBI" id="CHEBI:90510"/>
        <dbReference type="ChEBI" id="CHEBI:90511"/>
        <dbReference type="EC" id="2.1.1.100"/>
    </reaction>
</comment>
<accession>A0A914BI06</accession>
<keyword evidence="10 13" id="KW-0472">Membrane</keyword>
<comment type="function">
    <text evidence="11">Catalyzes the post-translational methylation of isoprenylated C-terminal cysteine residues.</text>
</comment>
<evidence type="ECO:0000256" key="8">
    <source>
        <dbReference type="ARBA" id="ARBA00022692"/>
    </source>
</evidence>
<dbReference type="InterPro" id="IPR007269">
    <property type="entry name" value="ICMT_MeTrfase"/>
</dbReference>
<feature type="transmembrane region" description="Helical" evidence="13">
    <location>
        <begin position="162"/>
        <end position="179"/>
    </location>
</feature>
<evidence type="ECO:0000256" key="13">
    <source>
        <dbReference type="RuleBase" id="RU362022"/>
    </source>
</evidence>
<feature type="transmembrane region" description="Helical" evidence="13">
    <location>
        <begin position="42"/>
        <end position="63"/>
    </location>
</feature>
<reference evidence="14" key="1">
    <citation type="submission" date="2022-11" db="UniProtKB">
        <authorList>
            <consortium name="EnsemblMetazoa"/>
        </authorList>
    </citation>
    <scope>IDENTIFICATION</scope>
</reference>
<keyword evidence="8 13" id="KW-0812">Transmembrane</keyword>
<sequence>MALPSEGWLSLRWFLQGAGIVIVPLLHKLVRVSDPAVADVLYNYLFVICGAYVTVNFAVLYVLHRRKYYRQIATQACFIGIVFGIGLSISFLHQAVAVFGWYLCVLGFFHFSEYFSTSIYNYESLSVDSFLLNHSVAYALAAACSWCEFFVELYFFPDFKQFWYVSLLGLLLCMGGEVLRKVSMLTAGRSFNHYIQTTRARDHILVTHGVYGWSRHPSYVGWFYWSLGTQIILCNPFCFIAYTVTSWRFFNERVVDEEITLLNFFGEEYLNYQQRVGTKLPFITGYKMEL</sequence>
<keyword evidence="6" id="KW-0808">Transferase</keyword>
<keyword evidence="9 13" id="KW-1133">Transmembrane helix</keyword>
<dbReference type="OMA" id="GMVPQVW"/>
<dbReference type="OrthoDB" id="422086at2759"/>
<evidence type="ECO:0000256" key="9">
    <source>
        <dbReference type="ARBA" id="ARBA00022989"/>
    </source>
</evidence>
<dbReference type="Gene3D" id="1.20.120.1630">
    <property type="match status" value="1"/>
</dbReference>
<dbReference type="PROSITE" id="PS51564">
    <property type="entry name" value="SAM_ICMT"/>
    <property type="match status" value="1"/>
</dbReference>
<dbReference type="AlphaFoldDB" id="A0A914BI06"/>
<dbReference type="PANTHER" id="PTHR12714">
    <property type="entry name" value="PROTEIN-S ISOPRENYLCYSTEINE O-METHYLTRANSFERASE"/>
    <property type="match status" value="1"/>
</dbReference>
<keyword evidence="13" id="KW-0256">Endoplasmic reticulum</keyword>
<evidence type="ECO:0000256" key="12">
    <source>
        <dbReference type="ARBA" id="ARBA00023656"/>
    </source>
</evidence>
<evidence type="ECO:0000256" key="2">
    <source>
        <dbReference type="ARBA" id="ARBA00004141"/>
    </source>
</evidence>
<evidence type="ECO:0000256" key="11">
    <source>
        <dbReference type="ARBA" id="ARBA00023572"/>
    </source>
</evidence>
<evidence type="ECO:0000256" key="1">
    <source>
        <dbReference type="ARBA" id="ARBA00001450"/>
    </source>
</evidence>
<dbReference type="EnsemblMetazoa" id="XM_038219568.1">
    <property type="protein sequence ID" value="XP_038075496.1"/>
    <property type="gene ID" value="LOC119743186"/>
</dbReference>
<keyword evidence="15" id="KW-1185">Reference proteome</keyword>
<comment type="similarity">
    <text evidence="3 13">Belongs to the class VI-like SAM-binding methyltransferase superfamily. Isoprenylcysteine carboxyl methyltransferase family.</text>
</comment>
<keyword evidence="5 13" id="KW-0489">Methyltransferase</keyword>
<evidence type="ECO:0000256" key="4">
    <source>
        <dbReference type="ARBA" id="ARBA00012151"/>
    </source>
</evidence>
<feature type="transmembrane region" description="Helical" evidence="13">
    <location>
        <begin position="98"/>
        <end position="115"/>
    </location>
</feature>
<protein>
    <recommendedName>
        <fullName evidence="12 13">Protein-S-isoprenylcysteine O-methyltransferase</fullName>
        <ecNumber evidence="4 13">2.1.1.100</ecNumber>
    </recommendedName>
</protein>
<evidence type="ECO:0000256" key="10">
    <source>
        <dbReference type="ARBA" id="ARBA00023136"/>
    </source>
</evidence>
<feature type="transmembrane region" description="Helical" evidence="13">
    <location>
        <begin position="72"/>
        <end position="92"/>
    </location>
</feature>
<organism evidence="14 15">
    <name type="scientific">Patiria miniata</name>
    <name type="common">Bat star</name>
    <name type="synonym">Asterina miniata</name>
    <dbReference type="NCBI Taxonomy" id="46514"/>
    <lineage>
        <taxon>Eukaryota</taxon>
        <taxon>Metazoa</taxon>
        <taxon>Echinodermata</taxon>
        <taxon>Eleutherozoa</taxon>
        <taxon>Asterozoa</taxon>
        <taxon>Asteroidea</taxon>
        <taxon>Valvatacea</taxon>
        <taxon>Valvatida</taxon>
        <taxon>Asterinidae</taxon>
        <taxon>Patiria</taxon>
    </lineage>
</organism>
<dbReference type="GeneID" id="119743186"/>
<proteinExistence type="inferred from homology"/>
<dbReference type="EC" id="2.1.1.100" evidence="4 13"/>
<dbReference type="GO" id="GO:0005789">
    <property type="term" value="C:endoplasmic reticulum membrane"/>
    <property type="evidence" value="ECO:0007669"/>
    <property type="project" value="UniProtKB-SubCell"/>
</dbReference>
<name>A0A914BI06_PATMI</name>
<dbReference type="CTD" id="23463"/>
<keyword evidence="7 13" id="KW-0949">S-adenosyl-L-methionine</keyword>
<feature type="transmembrane region" description="Helical" evidence="13">
    <location>
        <begin position="136"/>
        <end position="156"/>
    </location>
</feature>
<evidence type="ECO:0000256" key="7">
    <source>
        <dbReference type="ARBA" id="ARBA00022691"/>
    </source>
</evidence>
<evidence type="ECO:0000313" key="15">
    <source>
        <dbReference type="Proteomes" id="UP000887568"/>
    </source>
</evidence>
<dbReference type="GO" id="GO:0032259">
    <property type="term" value="P:methylation"/>
    <property type="evidence" value="ECO:0007669"/>
    <property type="project" value="UniProtKB-KW"/>
</dbReference>
<dbReference type="Pfam" id="PF04140">
    <property type="entry name" value="ICMT"/>
    <property type="match status" value="1"/>
</dbReference>
<dbReference type="Proteomes" id="UP000887568">
    <property type="component" value="Unplaced"/>
</dbReference>
<evidence type="ECO:0000256" key="3">
    <source>
        <dbReference type="ARBA" id="ARBA00009140"/>
    </source>
</evidence>
<evidence type="ECO:0000256" key="5">
    <source>
        <dbReference type="ARBA" id="ARBA00022603"/>
    </source>
</evidence>
<comment type="subcellular location">
    <subcellularLocation>
        <location evidence="13">Endoplasmic reticulum membrane</location>
        <topology evidence="13">Multi-pass membrane protein</topology>
    </subcellularLocation>
    <subcellularLocation>
        <location evidence="2">Membrane</location>
        <topology evidence="2">Multi-pass membrane protein</topology>
    </subcellularLocation>
</comment>
<feature type="transmembrane region" description="Helical" evidence="13">
    <location>
        <begin position="12"/>
        <end position="30"/>
    </location>
</feature>